<keyword evidence="2" id="KW-1185">Reference proteome</keyword>
<feature type="non-terminal residue" evidence="1">
    <location>
        <position position="1"/>
    </location>
</feature>
<reference evidence="1" key="1">
    <citation type="submission" date="2021-06" db="EMBL/GenBank/DDBJ databases">
        <authorList>
            <person name="Kallberg Y."/>
            <person name="Tangrot J."/>
            <person name="Rosling A."/>
        </authorList>
    </citation>
    <scope>NUCLEOTIDE SEQUENCE</scope>
    <source>
        <strain evidence="1">MA453B</strain>
    </source>
</reference>
<organism evidence="1 2">
    <name type="scientific">Dentiscutata erythropus</name>
    <dbReference type="NCBI Taxonomy" id="1348616"/>
    <lineage>
        <taxon>Eukaryota</taxon>
        <taxon>Fungi</taxon>
        <taxon>Fungi incertae sedis</taxon>
        <taxon>Mucoromycota</taxon>
        <taxon>Glomeromycotina</taxon>
        <taxon>Glomeromycetes</taxon>
        <taxon>Diversisporales</taxon>
        <taxon>Gigasporaceae</taxon>
        <taxon>Dentiscutata</taxon>
    </lineage>
</organism>
<name>A0A9N9NWQ2_9GLOM</name>
<protein>
    <submittedName>
        <fullName evidence="1">8400_t:CDS:1</fullName>
    </submittedName>
</protein>
<sequence length="50" mass="5472">ATGATTDYLKRSFDSVPYGISLALREISGDFTSHFPSLTFNSSIPQISQF</sequence>
<dbReference type="AlphaFoldDB" id="A0A9N9NWQ2"/>
<proteinExistence type="predicted"/>
<dbReference type="Proteomes" id="UP000789405">
    <property type="component" value="Unassembled WGS sequence"/>
</dbReference>
<comment type="caution">
    <text evidence="1">The sequence shown here is derived from an EMBL/GenBank/DDBJ whole genome shotgun (WGS) entry which is preliminary data.</text>
</comment>
<gene>
    <name evidence="1" type="ORF">DERYTH_LOCUS18380</name>
</gene>
<evidence type="ECO:0000313" key="1">
    <source>
        <dbReference type="EMBL" id="CAG8767542.1"/>
    </source>
</evidence>
<dbReference type="EMBL" id="CAJVPY010018552">
    <property type="protein sequence ID" value="CAG8767542.1"/>
    <property type="molecule type" value="Genomic_DNA"/>
</dbReference>
<evidence type="ECO:0000313" key="2">
    <source>
        <dbReference type="Proteomes" id="UP000789405"/>
    </source>
</evidence>
<accession>A0A9N9NWQ2</accession>